<dbReference type="Pfam" id="PF03747">
    <property type="entry name" value="ADP_ribosyl_GH"/>
    <property type="match status" value="1"/>
</dbReference>
<dbReference type="PANTHER" id="PTHR16222:SF12">
    <property type="entry name" value="ADP-RIBOSYLGLYCOHYDROLASE-RELATED"/>
    <property type="match status" value="1"/>
</dbReference>
<comment type="caution">
    <text evidence="2">The sequence shown here is derived from an EMBL/GenBank/DDBJ whole genome shotgun (WGS) entry which is preliminary data.</text>
</comment>
<proteinExistence type="predicted"/>
<gene>
    <name evidence="2" type="ORF">RFH988_LOCUS2908</name>
    <name evidence="3" type="ORF">SEV965_LOCUS4583</name>
</gene>
<evidence type="ECO:0000313" key="2">
    <source>
        <dbReference type="EMBL" id="CAF0781192.1"/>
    </source>
</evidence>
<dbReference type="InterPro" id="IPR005502">
    <property type="entry name" value="Ribosyl_crysJ1"/>
</dbReference>
<accession>A0A813RAB6</accession>
<evidence type="ECO:0008006" key="5">
    <source>
        <dbReference type="Google" id="ProtNLM"/>
    </source>
</evidence>
<dbReference type="AlphaFoldDB" id="A0A813RAB6"/>
<protein>
    <recommendedName>
        <fullName evidence="5">ADP-ribosylglycohydrolase</fullName>
    </recommendedName>
</protein>
<keyword evidence="1" id="KW-0479">Metal-binding</keyword>
<dbReference type="Proteomes" id="UP000663889">
    <property type="component" value="Unassembled WGS sequence"/>
</dbReference>
<evidence type="ECO:0000313" key="4">
    <source>
        <dbReference type="Proteomes" id="UP000663882"/>
    </source>
</evidence>
<dbReference type="EMBL" id="CAJNOO010000066">
    <property type="protein sequence ID" value="CAF0781192.1"/>
    <property type="molecule type" value="Genomic_DNA"/>
</dbReference>
<dbReference type="InterPro" id="IPR050792">
    <property type="entry name" value="ADP-ribosylglycohydrolase"/>
</dbReference>
<feature type="binding site" evidence="1">
    <location>
        <position position="192"/>
    </location>
    <ligand>
        <name>Mg(2+)</name>
        <dbReference type="ChEBI" id="CHEBI:18420"/>
        <label>1</label>
    </ligand>
</feature>
<dbReference type="InterPro" id="IPR036705">
    <property type="entry name" value="Ribosyl_crysJ1_sf"/>
</dbReference>
<comment type="cofactor">
    <cofactor evidence="1">
        <name>Mg(2+)</name>
        <dbReference type="ChEBI" id="CHEBI:18420"/>
    </cofactor>
    <text evidence="1">Binds 2 magnesium ions per subunit.</text>
</comment>
<name>A0A813RAB6_9BILA</name>
<feature type="binding site" evidence="1">
    <location>
        <position position="193"/>
    </location>
    <ligand>
        <name>Mg(2+)</name>
        <dbReference type="ChEBI" id="CHEBI:18420"/>
        <label>1</label>
    </ligand>
</feature>
<dbReference type="EMBL" id="CAJNOU010000133">
    <property type="protein sequence ID" value="CAF0880224.1"/>
    <property type="molecule type" value="Genomic_DNA"/>
</dbReference>
<dbReference type="PANTHER" id="PTHR16222">
    <property type="entry name" value="ADP-RIBOSYLGLYCOHYDROLASE"/>
    <property type="match status" value="1"/>
</dbReference>
<dbReference type="Gene3D" id="1.10.4080.10">
    <property type="entry name" value="ADP-ribosylation/Crystallin J1"/>
    <property type="match status" value="2"/>
</dbReference>
<reference evidence="2" key="1">
    <citation type="submission" date="2021-02" db="EMBL/GenBank/DDBJ databases">
        <authorList>
            <person name="Nowell W R."/>
        </authorList>
    </citation>
    <scope>NUCLEOTIDE SEQUENCE</scope>
</reference>
<sequence length="249" mass="27409">MFGLALGDALGAHVEFRPQSYLIANPVTDLVGGGTWGLEKGQFTDDTSMALCLANSLIACGDFVPYDQNPEKAVQYSGDSARITHGDDKAYDACRYYGALIVAALHGTSKDKLTSNRFYENNERWFGNKPLHADILNIAQGSYKKSGGYDEGIRGKGYVASALEAALWAFWSDNNSFEEGVLNAVNLGDDTDTTAAIYGQLAGAFYGYQNLPNKWLKRVYAKNFIHHIISMFIILRLKEYLGTKQMSNV</sequence>
<evidence type="ECO:0000313" key="3">
    <source>
        <dbReference type="EMBL" id="CAF0880224.1"/>
    </source>
</evidence>
<dbReference type="GO" id="GO:0046872">
    <property type="term" value="F:metal ion binding"/>
    <property type="evidence" value="ECO:0007669"/>
    <property type="project" value="UniProtKB-KW"/>
</dbReference>
<evidence type="ECO:0000256" key="1">
    <source>
        <dbReference type="PIRSR" id="PIRSR605502-1"/>
    </source>
</evidence>
<keyword evidence="1" id="KW-0460">Magnesium</keyword>
<dbReference type="OrthoDB" id="410104at2759"/>
<feature type="binding site" evidence="1">
    <location>
        <position position="190"/>
    </location>
    <ligand>
        <name>Mg(2+)</name>
        <dbReference type="ChEBI" id="CHEBI:18420"/>
        <label>1</label>
    </ligand>
</feature>
<dbReference type="SUPFAM" id="SSF101478">
    <property type="entry name" value="ADP-ribosylglycohydrolase"/>
    <property type="match status" value="1"/>
</dbReference>
<dbReference type="Proteomes" id="UP000663882">
    <property type="component" value="Unassembled WGS sequence"/>
</dbReference>
<organism evidence="2 4">
    <name type="scientific">Rotaria sordida</name>
    <dbReference type="NCBI Taxonomy" id="392033"/>
    <lineage>
        <taxon>Eukaryota</taxon>
        <taxon>Metazoa</taxon>
        <taxon>Spiralia</taxon>
        <taxon>Gnathifera</taxon>
        <taxon>Rotifera</taxon>
        <taxon>Eurotatoria</taxon>
        <taxon>Bdelloidea</taxon>
        <taxon>Philodinida</taxon>
        <taxon>Philodinidae</taxon>
        <taxon>Rotaria</taxon>
    </lineage>
</organism>